<protein>
    <submittedName>
        <fullName evidence="2">Uncharacterized protein</fullName>
    </submittedName>
</protein>
<keyword evidence="3" id="KW-1185">Reference proteome</keyword>
<organism evidence="2 3">
    <name type="scientific">Nesidiocoris tenuis</name>
    <dbReference type="NCBI Taxonomy" id="355587"/>
    <lineage>
        <taxon>Eukaryota</taxon>
        <taxon>Metazoa</taxon>
        <taxon>Ecdysozoa</taxon>
        <taxon>Arthropoda</taxon>
        <taxon>Hexapoda</taxon>
        <taxon>Insecta</taxon>
        <taxon>Pterygota</taxon>
        <taxon>Neoptera</taxon>
        <taxon>Paraneoptera</taxon>
        <taxon>Hemiptera</taxon>
        <taxon>Heteroptera</taxon>
        <taxon>Panheteroptera</taxon>
        <taxon>Cimicomorpha</taxon>
        <taxon>Miridae</taxon>
        <taxon>Dicyphina</taxon>
        <taxon>Nesidiocoris</taxon>
    </lineage>
</organism>
<feature type="region of interest" description="Disordered" evidence="1">
    <location>
        <begin position="1"/>
        <end position="26"/>
    </location>
</feature>
<dbReference type="Proteomes" id="UP001307889">
    <property type="component" value="Chromosome 1"/>
</dbReference>
<evidence type="ECO:0000313" key="2">
    <source>
        <dbReference type="EMBL" id="BES88231.1"/>
    </source>
</evidence>
<feature type="compositionally biased region" description="Basic and acidic residues" evidence="1">
    <location>
        <begin position="1"/>
        <end position="10"/>
    </location>
</feature>
<evidence type="ECO:0000313" key="3">
    <source>
        <dbReference type="Proteomes" id="UP001307889"/>
    </source>
</evidence>
<sequence>MSHRRGESAERAPSLRTTARVKEGGDLLTKKLPRETEGIILGYGTVVLKKVYNVEKKLSALSDGNIL</sequence>
<dbReference type="EMBL" id="AP028909">
    <property type="protein sequence ID" value="BES88231.1"/>
    <property type="molecule type" value="Genomic_DNA"/>
</dbReference>
<proteinExistence type="predicted"/>
<reference evidence="2 3" key="1">
    <citation type="submission" date="2023-09" db="EMBL/GenBank/DDBJ databases">
        <title>Nesidiocoris tenuis whole genome shotgun sequence.</title>
        <authorList>
            <person name="Shibata T."/>
            <person name="Shimoda M."/>
            <person name="Kobayashi T."/>
            <person name="Uehara T."/>
        </authorList>
    </citation>
    <scope>NUCLEOTIDE SEQUENCE [LARGE SCALE GENOMIC DNA]</scope>
    <source>
        <strain evidence="2 3">Japan</strain>
    </source>
</reference>
<evidence type="ECO:0000256" key="1">
    <source>
        <dbReference type="SAM" id="MobiDB-lite"/>
    </source>
</evidence>
<accession>A0ABN7ABM0</accession>
<gene>
    <name evidence="2" type="ORF">NTJ_01037</name>
</gene>
<name>A0ABN7ABM0_9HEMI</name>